<dbReference type="PANTHER" id="PTHR44051:SF2">
    <property type="entry name" value="HYPOTHETICAL GLUTATHIONE S-TRANSFERASE LIKE PROTEIN"/>
    <property type="match status" value="1"/>
</dbReference>
<protein>
    <submittedName>
        <fullName evidence="3">Glutathione S-transferase</fullName>
        <ecNumber evidence="3">2.5.1.18</ecNumber>
    </submittedName>
</protein>
<dbReference type="InterPro" id="IPR036249">
    <property type="entry name" value="Thioredoxin-like_sf"/>
</dbReference>
<evidence type="ECO:0000259" key="1">
    <source>
        <dbReference type="PROSITE" id="PS50404"/>
    </source>
</evidence>
<dbReference type="InterPro" id="IPR004046">
    <property type="entry name" value="GST_C"/>
</dbReference>
<evidence type="ECO:0000313" key="4">
    <source>
        <dbReference type="Proteomes" id="UP000020595"/>
    </source>
</evidence>
<dbReference type="PROSITE" id="PS50405">
    <property type="entry name" value="GST_CTER"/>
    <property type="match status" value="1"/>
</dbReference>
<dbReference type="PANTHER" id="PTHR44051">
    <property type="entry name" value="GLUTATHIONE S-TRANSFERASE-RELATED"/>
    <property type="match status" value="1"/>
</dbReference>
<feature type="domain" description="GST C-terminal" evidence="2">
    <location>
        <begin position="83"/>
        <end position="199"/>
    </location>
</feature>
<dbReference type="InterPro" id="IPR004045">
    <property type="entry name" value="Glutathione_S-Trfase_N"/>
</dbReference>
<dbReference type="EC" id="2.5.1.18" evidence="3"/>
<dbReference type="RefSeq" id="WP_000587882.1">
    <property type="nucleotide sequence ID" value="NZ_JEWH01000002.1"/>
</dbReference>
<feature type="domain" description="GST N-terminal" evidence="1">
    <location>
        <begin position="1"/>
        <end position="81"/>
    </location>
</feature>
<dbReference type="CDD" id="cd03056">
    <property type="entry name" value="GST_N_4"/>
    <property type="match status" value="1"/>
</dbReference>
<dbReference type="SFLD" id="SFLDS00019">
    <property type="entry name" value="Glutathione_Transferase_(cytos"/>
    <property type="match status" value="1"/>
</dbReference>
<gene>
    <name evidence="3" type="ORF">J512_0253</name>
</gene>
<organism evidence="3 4">
    <name type="scientific">Acinetobacter baumannii (strain 1295743)</name>
    <dbReference type="NCBI Taxonomy" id="1310613"/>
    <lineage>
        <taxon>Bacteria</taxon>
        <taxon>Pseudomonadati</taxon>
        <taxon>Pseudomonadota</taxon>
        <taxon>Gammaproteobacteria</taxon>
        <taxon>Moraxellales</taxon>
        <taxon>Moraxellaceae</taxon>
        <taxon>Acinetobacter</taxon>
        <taxon>Acinetobacter calcoaceticus/baumannii complex</taxon>
    </lineage>
</organism>
<evidence type="ECO:0000259" key="2">
    <source>
        <dbReference type="PROSITE" id="PS50405"/>
    </source>
</evidence>
<dbReference type="InterPro" id="IPR010987">
    <property type="entry name" value="Glutathione-S-Trfase_C-like"/>
</dbReference>
<evidence type="ECO:0000313" key="3">
    <source>
        <dbReference type="EMBL" id="EXB07432.1"/>
    </source>
</evidence>
<dbReference type="InterPro" id="IPR036282">
    <property type="entry name" value="Glutathione-S-Trfase_C_sf"/>
</dbReference>
<dbReference type="Proteomes" id="UP000020595">
    <property type="component" value="Unassembled WGS sequence"/>
</dbReference>
<comment type="caution">
    <text evidence="3">The sequence shown here is derived from an EMBL/GenBank/DDBJ whole genome shotgun (WGS) entry which is preliminary data.</text>
</comment>
<dbReference type="Gene3D" id="3.40.30.10">
    <property type="entry name" value="Glutaredoxin"/>
    <property type="match status" value="1"/>
</dbReference>
<dbReference type="SFLD" id="SFLDG00358">
    <property type="entry name" value="Main_(cytGST)"/>
    <property type="match status" value="1"/>
</dbReference>
<dbReference type="Pfam" id="PF13409">
    <property type="entry name" value="GST_N_2"/>
    <property type="match status" value="1"/>
</dbReference>
<dbReference type="AlphaFoldDB" id="A0A009HT66"/>
<sequence length="199" mass="23003">MIIYGDVDSGNCYKIKLLLSLLNINHRWIHVDILNKDTQTAEFLSLNPNGKIPVLVLDDGRVLSESNAILGYLAEETELIPADPYMKAKMYQWMFFEQYSHEPFIAVARFINKYLGLPSERIEEYHKLQPKGHKALSIMNKALVEHDYLVGNKFTIADIALYAYTHVAEEGGFDLKLYPNIQEWCQRIQKCPKYVSMVE</sequence>
<keyword evidence="3" id="KW-0808">Transferase</keyword>
<dbReference type="PROSITE" id="PS50404">
    <property type="entry name" value="GST_NTER"/>
    <property type="match status" value="1"/>
</dbReference>
<dbReference type="SUPFAM" id="SSF47616">
    <property type="entry name" value="GST C-terminal domain-like"/>
    <property type="match status" value="1"/>
</dbReference>
<reference evidence="3 4" key="1">
    <citation type="submission" date="2014-02" db="EMBL/GenBank/DDBJ databases">
        <title>Comparative genomics and transcriptomics to identify genetic mechanisms underlying the emergence of carbapenem resistant Acinetobacter baumannii (CRAb).</title>
        <authorList>
            <person name="Harris A.D."/>
            <person name="Johnson K.J."/>
            <person name="George J."/>
            <person name="Shefchek K."/>
            <person name="Daugherty S.C."/>
            <person name="Parankush S."/>
            <person name="Sadzewicz L."/>
            <person name="Tallon L."/>
            <person name="Sengamalay N."/>
            <person name="Hazen T.H."/>
            <person name="Rasko D.A."/>
        </authorList>
    </citation>
    <scope>NUCLEOTIDE SEQUENCE [LARGE SCALE GENOMIC DNA]</scope>
    <source>
        <strain evidence="3 4">1295743</strain>
    </source>
</reference>
<dbReference type="EMBL" id="JEWH01000002">
    <property type="protein sequence ID" value="EXB07432.1"/>
    <property type="molecule type" value="Genomic_DNA"/>
</dbReference>
<dbReference type="Gene3D" id="1.20.1050.10">
    <property type="match status" value="1"/>
</dbReference>
<dbReference type="GO" id="GO:0004364">
    <property type="term" value="F:glutathione transferase activity"/>
    <property type="evidence" value="ECO:0007669"/>
    <property type="project" value="UniProtKB-EC"/>
</dbReference>
<proteinExistence type="predicted"/>
<dbReference type="SFLD" id="SFLDG01151">
    <property type="entry name" value="Main.2:_Nu-like"/>
    <property type="match status" value="1"/>
</dbReference>
<dbReference type="SUPFAM" id="SSF52833">
    <property type="entry name" value="Thioredoxin-like"/>
    <property type="match status" value="1"/>
</dbReference>
<dbReference type="Pfam" id="PF00043">
    <property type="entry name" value="GST_C"/>
    <property type="match status" value="1"/>
</dbReference>
<name>A0A009HT66_ACIB9</name>
<accession>A0A009HT66</accession>
<dbReference type="InterPro" id="IPR040079">
    <property type="entry name" value="Glutathione_S-Trfase"/>
</dbReference>
<dbReference type="PATRIC" id="fig|1310613.3.peg.237"/>